<evidence type="ECO:0000313" key="3">
    <source>
        <dbReference type="Proteomes" id="UP000296469"/>
    </source>
</evidence>
<dbReference type="Proteomes" id="UP000296469">
    <property type="component" value="Chromosome"/>
</dbReference>
<evidence type="ECO:0008006" key="4">
    <source>
        <dbReference type="Google" id="ProtNLM"/>
    </source>
</evidence>
<feature type="transmembrane region" description="Helical" evidence="1">
    <location>
        <begin position="26"/>
        <end position="45"/>
    </location>
</feature>
<gene>
    <name evidence="2" type="ORF">E5225_06010</name>
</gene>
<proteinExistence type="predicted"/>
<evidence type="ECO:0000256" key="1">
    <source>
        <dbReference type="SAM" id="Phobius"/>
    </source>
</evidence>
<organism evidence="2 3">
    <name type="scientific">Cellulomonas shaoxiangyii</name>
    <dbReference type="NCBI Taxonomy" id="2566013"/>
    <lineage>
        <taxon>Bacteria</taxon>
        <taxon>Bacillati</taxon>
        <taxon>Actinomycetota</taxon>
        <taxon>Actinomycetes</taxon>
        <taxon>Micrococcales</taxon>
        <taxon>Cellulomonadaceae</taxon>
        <taxon>Cellulomonas</taxon>
    </lineage>
</organism>
<sequence>MDTTVLDLPAPAAVRLRRPGWRDPRLLVGLVLIAASVALGSWAVGTAQRTVPVWVARDALTPGDALRTGDLVVADVRLGAAAGGYLRADTGLPQDSVVLRTVGAGELVPVASVGAADALEVRPVAVPLSAPASRGLVPGASVDVWWTPAGADAVEDGGEAAEGAGPRQLAGGLTVAEVSAPDGAFGSGGARSVHLLVPVDDLPAVLAALAGDGVVDVVPVPGSGG</sequence>
<keyword evidence="1" id="KW-0812">Transmembrane</keyword>
<keyword evidence="1" id="KW-0472">Membrane</keyword>
<accession>A0A4V1CMJ6</accession>
<keyword evidence="1" id="KW-1133">Transmembrane helix</keyword>
<dbReference type="EMBL" id="CP039291">
    <property type="protein sequence ID" value="QCB93175.1"/>
    <property type="molecule type" value="Genomic_DNA"/>
</dbReference>
<dbReference type="RefSeq" id="WP_135974610.1">
    <property type="nucleotide sequence ID" value="NZ_CP039291.1"/>
</dbReference>
<dbReference type="KEGG" id="celz:E5225_06010"/>
<dbReference type="AlphaFoldDB" id="A0A4V1CMJ6"/>
<keyword evidence="3" id="KW-1185">Reference proteome</keyword>
<protein>
    <recommendedName>
        <fullName evidence="4">SAF domain-containing protein</fullName>
    </recommendedName>
</protein>
<evidence type="ECO:0000313" key="2">
    <source>
        <dbReference type="EMBL" id="QCB93175.1"/>
    </source>
</evidence>
<reference evidence="2 3" key="1">
    <citation type="submission" date="2019-04" db="EMBL/GenBank/DDBJ databases">
        <title>Isolation and identification of Cellulomonas shaoxiangyii sp. Nov. isolated from feces of the Tibetan antelopes (Pantholops hodgsonii) in the Qinghai-Tibet plateau of China.</title>
        <authorList>
            <person name="Tian Z."/>
        </authorList>
    </citation>
    <scope>NUCLEOTIDE SEQUENCE [LARGE SCALE GENOMIC DNA]</scope>
    <source>
        <strain evidence="2 3">Z28</strain>
    </source>
</reference>
<dbReference type="CDD" id="cd11614">
    <property type="entry name" value="SAF_CpaB_FlgA_like"/>
    <property type="match status" value="1"/>
</dbReference>
<dbReference type="OrthoDB" id="5192391at2"/>
<name>A0A4V1CMJ6_9CELL</name>